<name>A0A6A5XNK3_9PLEO</name>
<gene>
    <name evidence="1" type="ORF">BU24DRAFT_215408</name>
</gene>
<sequence>MGPSDVLTFLFCMLDVRFQGSYISCSLIFFFLLDLDSVVLASSYACKPGVYGVCSNHYFMFGPLPSMTFPGLIDRHHQRQNVTMIHLPQYWNTQRELKLHRSCSTSNPVHPCARLRP</sequence>
<keyword evidence="2" id="KW-1185">Reference proteome</keyword>
<evidence type="ECO:0000313" key="2">
    <source>
        <dbReference type="Proteomes" id="UP000799778"/>
    </source>
</evidence>
<dbReference type="Proteomes" id="UP000799778">
    <property type="component" value="Unassembled WGS sequence"/>
</dbReference>
<proteinExistence type="predicted"/>
<dbReference type="GeneID" id="54279391"/>
<protein>
    <submittedName>
        <fullName evidence="1">Uncharacterized protein</fullName>
    </submittedName>
</protein>
<organism evidence="1 2">
    <name type="scientific">Aaosphaeria arxii CBS 175.79</name>
    <dbReference type="NCBI Taxonomy" id="1450172"/>
    <lineage>
        <taxon>Eukaryota</taxon>
        <taxon>Fungi</taxon>
        <taxon>Dikarya</taxon>
        <taxon>Ascomycota</taxon>
        <taxon>Pezizomycotina</taxon>
        <taxon>Dothideomycetes</taxon>
        <taxon>Pleosporomycetidae</taxon>
        <taxon>Pleosporales</taxon>
        <taxon>Pleosporales incertae sedis</taxon>
        <taxon>Aaosphaeria</taxon>
    </lineage>
</organism>
<dbReference type="EMBL" id="ML978070">
    <property type="protein sequence ID" value="KAF2014486.1"/>
    <property type="molecule type" value="Genomic_DNA"/>
</dbReference>
<evidence type="ECO:0000313" key="1">
    <source>
        <dbReference type="EMBL" id="KAF2014486.1"/>
    </source>
</evidence>
<dbReference type="AlphaFoldDB" id="A0A6A5XNK3"/>
<accession>A0A6A5XNK3</accession>
<dbReference type="RefSeq" id="XP_033382825.1">
    <property type="nucleotide sequence ID" value="XM_033521994.1"/>
</dbReference>
<reference evidence="1" key="1">
    <citation type="journal article" date="2020" name="Stud. Mycol.">
        <title>101 Dothideomycetes genomes: a test case for predicting lifestyles and emergence of pathogens.</title>
        <authorList>
            <person name="Haridas S."/>
            <person name="Albert R."/>
            <person name="Binder M."/>
            <person name="Bloem J."/>
            <person name="Labutti K."/>
            <person name="Salamov A."/>
            <person name="Andreopoulos B."/>
            <person name="Baker S."/>
            <person name="Barry K."/>
            <person name="Bills G."/>
            <person name="Bluhm B."/>
            <person name="Cannon C."/>
            <person name="Castanera R."/>
            <person name="Culley D."/>
            <person name="Daum C."/>
            <person name="Ezra D."/>
            <person name="Gonzalez J."/>
            <person name="Henrissat B."/>
            <person name="Kuo A."/>
            <person name="Liang C."/>
            <person name="Lipzen A."/>
            <person name="Lutzoni F."/>
            <person name="Magnuson J."/>
            <person name="Mondo S."/>
            <person name="Nolan M."/>
            <person name="Ohm R."/>
            <person name="Pangilinan J."/>
            <person name="Park H.-J."/>
            <person name="Ramirez L."/>
            <person name="Alfaro M."/>
            <person name="Sun H."/>
            <person name="Tritt A."/>
            <person name="Yoshinaga Y."/>
            <person name="Zwiers L.-H."/>
            <person name="Turgeon B."/>
            <person name="Goodwin S."/>
            <person name="Spatafora J."/>
            <person name="Crous P."/>
            <person name="Grigoriev I."/>
        </authorList>
    </citation>
    <scope>NUCLEOTIDE SEQUENCE</scope>
    <source>
        <strain evidence="1">CBS 175.79</strain>
    </source>
</reference>